<reference evidence="2 3" key="1">
    <citation type="submission" date="2019-05" db="EMBL/GenBank/DDBJ databases">
        <title>Mikania micrantha, genome provides insights into the molecular mechanism of rapid growth.</title>
        <authorList>
            <person name="Liu B."/>
        </authorList>
    </citation>
    <scope>NUCLEOTIDE SEQUENCE [LARGE SCALE GENOMIC DNA]</scope>
    <source>
        <strain evidence="2">NLD-2019</strain>
        <tissue evidence="2">Leaf</tissue>
    </source>
</reference>
<dbReference type="AlphaFoldDB" id="A0A5N6MNF7"/>
<dbReference type="InterPro" id="IPR001584">
    <property type="entry name" value="Integrase_cat-core"/>
</dbReference>
<dbReference type="PANTHER" id="PTHR47266">
    <property type="entry name" value="ENDONUCLEASE-RELATED"/>
    <property type="match status" value="1"/>
</dbReference>
<dbReference type="Gene3D" id="3.30.420.10">
    <property type="entry name" value="Ribonuclease H-like superfamily/Ribonuclease H"/>
    <property type="match status" value="1"/>
</dbReference>
<dbReference type="PROSITE" id="PS50994">
    <property type="entry name" value="INTEGRASE"/>
    <property type="match status" value="1"/>
</dbReference>
<organism evidence="2 3">
    <name type="scientific">Mikania micrantha</name>
    <name type="common">bitter vine</name>
    <dbReference type="NCBI Taxonomy" id="192012"/>
    <lineage>
        <taxon>Eukaryota</taxon>
        <taxon>Viridiplantae</taxon>
        <taxon>Streptophyta</taxon>
        <taxon>Embryophyta</taxon>
        <taxon>Tracheophyta</taxon>
        <taxon>Spermatophyta</taxon>
        <taxon>Magnoliopsida</taxon>
        <taxon>eudicotyledons</taxon>
        <taxon>Gunneridae</taxon>
        <taxon>Pentapetalae</taxon>
        <taxon>asterids</taxon>
        <taxon>campanulids</taxon>
        <taxon>Asterales</taxon>
        <taxon>Asteraceae</taxon>
        <taxon>Asteroideae</taxon>
        <taxon>Heliantheae alliance</taxon>
        <taxon>Eupatorieae</taxon>
        <taxon>Mikania</taxon>
    </lineage>
</organism>
<gene>
    <name evidence="2" type="ORF">E3N88_30917</name>
</gene>
<dbReference type="EMBL" id="SZYD01000015">
    <property type="protein sequence ID" value="KAD3641693.1"/>
    <property type="molecule type" value="Genomic_DNA"/>
</dbReference>
<dbReference type="InterPro" id="IPR012337">
    <property type="entry name" value="RNaseH-like_sf"/>
</dbReference>
<dbReference type="GO" id="GO:0015074">
    <property type="term" value="P:DNA integration"/>
    <property type="evidence" value="ECO:0007669"/>
    <property type="project" value="InterPro"/>
</dbReference>
<dbReference type="Pfam" id="PF00665">
    <property type="entry name" value="rve"/>
    <property type="match status" value="1"/>
</dbReference>
<dbReference type="GO" id="GO:0003676">
    <property type="term" value="F:nucleic acid binding"/>
    <property type="evidence" value="ECO:0007669"/>
    <property type="project" value="InterPro"/>
</dbReference>
<proteinExistence type="predicted"/>
<dbReference type="SUPFAM" id="SSF53098">
    <property type="entry name" value="Ribonuclease H-like"/>
    <property type="match status" value="1"/>
</dbReference>
<evidence type="ECO:0000313" key="3">
    <source>
        <dbReference type="Proteomes" id="UP000326396"/>
    </source>
</evidence>
<dbReference type="Proteomes" id="UP000326396">
    <property type="component" value="Linkage Group LG5"/>
</dbReference>
<dbReference type="InterPro" id="IPR036397">
    <property type="entry name" value="RNaseH_sf"/>
</dbReference>
<sequence>MPLQPILIVNIFDVWGIDFMGPFPNSCGNYYILVAVDYVSKWIEAIATKTNDHSVVCKFVQTNIFTRFGVPRVIISVGGTHFKNSHFAKLLQRYGVNHRIATPYHPQTSGQVEVSNRQIKEILQKTVRPDRKDWSNKLNDALWAYRTAFKTPIGTTPYQLVYGKACHLPVELAHRALWAVKEVNLDFDTAGKQRKLDLCELEELRDEVYECASAYKDKFKKVHDAKLRLQKFEVGQKVWLYNSRLKLFPGKLKSKWMGPYSIVRIGNYGDIEIEDFDDHIRQVVNGHRLKPYLEATDFQGAPKGIGELCHELTRLCGRLRFR</sequence>
<name>A0A5N6MNF7_9ASTR</name>
<accession>A0A5N6MNF7</accession>
<evidence type="ECO:0000259" key="1">
    <source>
        <dbReference type="PROSITE" id="PS50994"/>
    </source>
</evidence>
<dbReference type="OrthoDB" id="1700743at2759"/>
<feature type="domain" description="Integrase catalytic" evidence="1">
    <location>
        <begin position="1"/>
        <end position="165"/>
    </location>
</feature>
<protein>
    <recommendedName>
        <fullName evidence="1">Integrase catalytic domain-containing protein</fullName>
    </recommendedName>
</protein>
<comment type="caution">
    <text evidence="2">The sequence shown here is derived from an EMBL/GenBank/DDBJ whole genome shotgun (WGS) entry which is preliminary data.</text>
</comment>
<keyword evidence="3" id="KW-1185">Reference proteome</keyword>
<dbReference type="InterPro" id="IPR052160">
    <property type="entry name" value="Gypsy_RT_Integrase-like"/>
</dbReference>
<evidence type="ECO:0000313" key="2">
    <source>
        <dbReference type="EMBL" id="KAD3641693.1"/>
    </source>
</evidence>